<accession>A0A1D6E9H4</accession>
<dbReference type="EMBL" id="CM007648">
    <property type="protein sequence ID" value="ONM17042.1"/>
    <property type="molecule type" value="Genomic_DNA"/>
</dbReference>
<sequence length="535" mass="58849">MAAVVSWYGPLIDLSAAASHVGGFVQLLAVVRRLLPHQEQNAATGRTYQRTIAEVGDDTRSSFSVSLWSSKHNSTIIAGDVLLLQNIKIVQFRNGLEGRASQMSSVQVLLNSKDLLDTEPEGICELISSCKVGNATKSKLRKVAEWIIHTKCALGESHHQMQVVSKNWKLAKENESAHFLSISELISQRKLCNINIYACIGKMVLVSSPTSPLKVNLSVIDRRSFKEHSDIVRDLVTAGCKLCGSPLYHKNLHEENTFALDCPNNPKYLHVPGQIYRPFLIYIYDQSGQVPLLVRNRAAETLFANITADDVSECHNSHMLSETYESCNLSTPGTVDDCGNKEIAKRRKTEQKPNFYLIWLTLIKCLLSQGSNSPFCFQISVNPEKNVEDGRFELVPNETPGNTAIDLAEQASKSFFFLVRIPAVGPGPANSPSGGNLPIPNMPPWAKWLVGAAIVVAIPIYRRFRTLEDKIEKTAEVAIEVVDTVAEAAEKVAGEVAGAFPGNESLREAASRIKAVTDEIEEDAERAEALIEKVS</sequence>
<dbReference type="eggNOG" id="ENOG502QR6N">
    <property type="taxonomic scope" value="Eukaryota"/>
</dbReference>
<reference evidence="1" key="1">
    <citation type="submission" date="2015-12" db="EMBL/GenBank/DDBJ databases">
        <title>Update maize B73 reference genome by single molecule sequencing technologies.</title>
        <authorList>
            <consortium name="Maize Genome Sequencing Project"/>
            <person name="Ware D."/>
        </authorList>
    </citation>
    <scope>NUCLEOTIDE SEQUENCE [LARGE SCALE GENOMIC DNA]</scope>
    <source>
        <tissue evidence="1">Seedling</tissue>
    </source>
</reference>
<dbReference type="Gene3D" id="2.40.50.140">
    <property type="entry name" value="Nucleic acid-binding proteins"/>
    <property type="match status" value="1"/>
</dbReference>
<dbReference type="InParanoid" id="A0A1D6E9H4"/>
<dbReference type="InterPro" id="IPR012340">
    <property type="entry name" value="NA-bd_OB-fold"/>
</dbReference>
<dbReference type="PANTHER" id="PTHR38542">
    <property type="entry name" value="OS04G0450500 PROTEIN"/>
    <property type="match status" value="1"/>
</dbReference>
<dbReference type="PANTHER" id="PTHR38542:SF2">
    <property type="entry name" value="REPLICATION FACTOR A C-TERMINAL DOMAIN-CONTAINING PROTEIN"/>
    <property type="match status" value="1"/>
</dbReference>
<proteinExistence type="predicted"/>
<dbReference type="ExpressionAtlas" id="A0A1D6E9H4">
    <property type="expression patterns" value="baseline and differential"/>
</dbReference>
<protein>
    <submittedName>
        <fullName evidence="1">Uncharacterized protein</fullName>
    </submittedName>
</protein>
<gene>
    <name evidence="1" type="ORF">ZEAMMB73_Zm00001d003495</name>
</gene>
<name>A0A1D6E9H4_MAIZE</name>
<organism evidence="1">
    <name type="scientific">Zea mays</name>
    <name type="common">Maize</name>
    <dbReference type="NCBI Taxonomy" id="4577"/>
    <lineage>
        <taxon>Eukaryota</taxon>
        <taxon>Viridiplantae</taxon>
        <taxon>Streptophyta</taxon>
        <taxon>Embryophyta</taxon>
        <taxon>Tracheophyta</taxon>
        <taxon>Spermatophyta</taxon>
        <taxon>Magnoliopsida</taxon>
        <taxon>Liliopsida</taxon>
        <taxon>Poales</taxon>
        <taxon>Poaceae</taxon>
        <taxon>PACMAD clade</taxon>
        <taxon>Panicoideae</taxon>
        <taxon>Andropogonodae</taxon>
        <taxon>Andropogoneae</taxon>
        <taxon>Tripsacinae</taxon>
        <taxon>Zea</taxon>
    </lineage>
</organism>
<evidence type="ECO:0000313" key="1">
    <source>
        <dbReference type="EMBL" id="ONM17042.1"/>
    </source>
</evidence>
<dbReference type="AlphaFoldDB" id="A0A1D6E9H4"/>